<name>A0A4V6PF10_9ACTN</name>
<comment type="cofactor">
    <cofactor evidence="1">
        <name>FAD</name>
        <dbReference type="ChEBI" id="CHEBI:57692"/>
    </cofactor>
</comment>
<evidence type="ECO:0000313" key="7">
    <source>
        <dbReference type="EMBL" id="TDD88007.1"/>
    </source>
</evidence>
<keyword evidence="4" id="KW-0560">Oxidoreductase</keyword>
<evidence type="ECO:0000256" key="1">
    <source>
        <dbReference type="ARBA" id="ARBA00001974"/>
    </source>
</evidence>
<dbReference type="AlphaFoldDB" id="A0A4V6PF10"/>
<evidence type="ECO:0000259" key="6">
    <source>
        <dbReference type="Pfam" id="PF14759"/>
    </source>
</evidence>
<proteinExistence type="predicted"/>
<accession>A0A4V6PF10</accession>
<dbReference type="EMBL" id="SMKY01000020">
    <property type="protein sequence ID" value="TDD88007.1"/>
    <property type="molecule type" value="Genomic_DNA"/>
</dbReference>
<dbReference type="GO" id="GO:0016651">
    <property type="term" value="F:oxidoreductase activity, acting on NAD(P)H"/>
    <property type="evidence" value="ECO:0007669"/>
    <property type="project" value="TreeGrafter"/>
</dbReference>
<keyword evidence="3" id="KW-0274">FAD</keyword>
<dbReference type="InterPro" id="IPR050446">
    <property type="entry name" value="FAD-oxidoreductase/Apoptosis"/>
</dbReference>
<gene>
    <name evidence="7" type="ORF">E1293_07170</name>
</gene>
<dbReference type="Pfam" id="PF14759">
    <property type="entry name" value="Reductase_C"/>
    <property type="match status" value="1"/>
</dbReference>
<dbReference type="Proteomes" id="UP000295578">
    <property type="component" value="Unassembled WGS sequence"/>
</dbReference>
<dbReference type="Gene3D" id="3.30.390.30">
    <property type="match status" value="1"/>
</dbReference>
<protein>
    <submittedName>
        <fullName evidence="7">NAD(P)/FAD-dependent oxidoreductase</fullName>
    </submittedName>
</protein>
<dbReference type="InterPro" id="IPR023753">
    <property type="entry name" value="FAD/NAD-binding_dom"/>
</dbReference>
<dbReference type="InterPro" id="IPR016156">
    <property type="entry name" value="FAD/NAD-linked_Rdtase_dimer_sf"/>
</dbReference>
<dbReference type="GO" id="GO:0005737">
    <property type="term" value="C:cytoplasm"/>
    <property type="evidence" value="ECO:0007669"/>
    <property type="project" value="TreeGrafter"/>
</dbReference>
<evidence type="ECO:0000313" key="8">
    <source>
        <dbReference type="Proteomes" id="UP000295578"/>
    </source>
</evidence>
<dbReference type="SUPFAM" id="SSF51905">
    <property type="entry name" value="FAD/NAD(P)-binding domain"/>
    <property type="match status" value="1"/>
</dbReference>
<dbReference type="PRINTS" id="PR00368">
    <property type="entry name" value="FADPNR"/>
</dbReference>
<evidence type="ECO:0000256" key="4">
    <source>
        <dbReference type="ARBA" id="ARBA00023002"/>
    </source>
</evidence>
<keyword evidence="8" id="KW-1185">Reference proteome</keyword>
<dbReference type="PANTHER" id="PTHR43557">
    <property type="entry name" value="APOPTOSIS-INDUCING FACTOR 1"/>
    <property type="match status" value="1"/>
</dbReference>
<feature type="domain" description="Reductase C-terminal" evidence="6">
    <location>
        <begin position="313"/>
        <end position="379"/>
    </location>
</feature>
<dbReference type="PRINTS" id="PR00411">
    <property type="entry name" value="PNDRDTASEI"/>
</dbReference>
<evidence type="ECO:0000256" key="2">
    <source>
        <dbReference type="ARBA" id="ARBA00022630"/>
    </source>
</evidence>
<dbReference type="InterPro" id="IPR028202">
    <property type="entry name" value="Reductase_C"/>
</dbReference>
<reference evidence="7 8" key="1">
    <citation type="submission" date="2019-03" db="EMBL/GenBank/DDBJ databases">
        <title>Draft genome sequences of novel Actinobacteria.</title>
        <authorList>
            <person name="Sahin N."/>
            <person name="Ay H."/>
            <person name="Saygin H."/>
        </authorList>
    </citation>
    <scope>NUCLEOTIDE SEQUENCE [LARGE SCALE GENOMIC DNA]</scope>
    <source>
        <strain evidence="7 8">DSM 45941</strain>
    </source>
</reference>
<dbReference type="Pfam" id="PF07992">
    <property type="entry name" value="Pyr_redox_2"/>
    <property type="match status" value="1"/>
</dbReference>
<dbReference type="SUPFAM" id="SSF55424">
    <property type="entry name" value="FAD/NAD-linked reductases, dimerisation (C-terminal) domain"/>
    <property type="match status" value="1"/>
</dbReference>
<sequence length="389" mass="40763">MIVGASVAGVAVADELRRLGFEGRLVLVGDEPHPPYDRPPLSKDLLTGRTEPDRIRLREPAHYTDRGITLMLGVPAVRLDGRRVELADGRVLTPDAVVIATGARARSLGEPRPTLVTLRGLDDALHLRRRLADGTRLVIAGGGFIGAEAAASARALGADVTLIEAAPLPFAHLLGDEMAAALVRPHREAGVRVLTGTPVQRVDRAGGTENVLLADGQVVHGDLVLAGLGSIPNTGWLDGSGLDIGNGVRCDATGATALPGVCAVGDVAAWYEPGLGRHVRHEHWTSATEQARTVAARLLGRSPKAVPGAGVPYFWSDQYGARIQSLGNPELADETHVVHGSLDEGSFAVLYGREGRLIGAAGRDAAAHVMRHRRAITAAPFPLQPTGGT</sequence>
<organism evidence="7 8">
    <name type="scientific">Actinomadura darangshiensis</name>
    <dbReference type="NCBI Taxonomy" id="705336"/>
    <lineage>
        <taxon>Bacteria</taxon>
        <taxon>Bacillati</taxon>
        <taxon>Actinomycetota</taxon>
        <taxon>Actinomycetes</taxon>
        <taxon>Streptosporangiales</taxon>
        <taxon>Thermomonosporaceae</taxon>
        <taxon>Actinomadura</taxon>
    </lineage>
</organism>
<dbReference type="InterPro" id="IPR036188">
    <property type="entry name" value="FAD/NAD-bd_sf"/>
</dbReference>
<dbReference type="PANTHER" id="PTHR43557:SF2">
    <property type="entry name" value="RIESKE DOMAIN-CONTAINING PROTEIN-RELATED"/>
    <property type="match status" value="1"/>
</dbReference>
<evidence type="ECO:0000259" key="5">
    <source>
        <dbReference type="Pfam" id="PF07992"/>
    </source>
</evidence>
<dbReference type="Gene3D" id="3.50.50.60">
    <property type="entry name" value="FAD/NAD(P)-binding domain"/>
    <property type="match status" value="2"/>
</dbReference>
<keyword evidence="2" id="KW-0285">Flavoprotein</keyword>
<dbReference type="OrthoDB" id="1145at2"/>
<comment type="caution">
    <text evidence="7">The sequence shown here is derived from an EMBL/GenBank/DDBJ whole genome shotgun (WGS) entry which is preliminary data.</text>
</comment>
<evidence type="ECO:0000256" key="3">
    <source>
        <dbReference type="ARBA" id="ARBA00022827"/>
    </source>
</evidence>
<feature type="domain" description="FAD/NAD(P)-binding" evidence="5">
    <location>
        <begin position="1"/>
        <end position="291"/>
    </location>
</feature>